<gene>
    <name evidence="2" type="ORF">OCU04_008833</name>
</gene>
<protein>
    <submittedName>
        <fullName evidence="2">Uncharacterized protein</fullName>
    </submittedName>
</protein>
<feature type="region of interest" description="Disordered" evidence="1">
    <location>
        <begin position="1"/>
        <end position="40"/>
    </location>
</feature>
<reference evidence="2" key="1">
    <citation type="submission" date="2022-11" db="EMBL/GenBank/DDBJ databases">
        <title>Genome Resource of Sclerotinia nivalis Strain SnTB1, a Plant Pathogen Isolated from American Ginseng.</title>
        <authorList>
            <person name="Fan S."/>
        </authorList>
    </citation>
    <scope>NUCLEOTIDE SEQUENCE</scope>
    <source>
        <strain evidence="2">SnTB1</strain>
    </source>
</reference>
<feature type="compositionally biased region" description="Low complexity" evidence="1">
    <location>
        <begin position="142"/>
        <end position="154"/>
    </location>
</feature>
<dbReference type="OrthoDB" id="10326269at2759"/>
<evidence type="ECO:0000313" key="2">
    <source>
        <dbReference type="EMBL" id="KAJ8062287.1"/>
    </source>
</evidence>
<feature type="compositionally biased region" description="Basic and acidic residues" evidence="1">
    <location>
        <begin position="118"/>
        <end position="127"/>
    </location>
</feature>
<keyword evidence="3" id="KW-1185">Reference proteome</keyword>
<evidence type="ECO:0000256" key="1">
    <source>
        <dbReference type="SAM" id="MobiDB-lite"/>
    </source>
</evidence>
<sequence length="171" mass="19498">MHSRHQVTPQNQAQNDEFGIDTADAWPQYHYPRRELGERQANTPVRARRNLQSTLHYPPQKQPENIKAAQIKTPLIAVTGNGHLRTPPGGYQMKNPKHFHDPIKTFDENILFPAVEQGDSRTNRTSEEYSQGYKKYFQGETSRSAAPRAGASRVAEAERQQRPKSHLVSKT</sequence>
<dbReference type="AlphaFoldDB" id="A0A9X0AGC7"/>
<evidence type="ECO:0000313" key="3">
    <source>
        <dbReference type="Proteomes" id="UP001152300"/>
    </source>
</evidence>
<dbReference type="EMBL" id="JAPEIS010000010">
    <property type="protein sequence ID" value="KAJ8062287.1"/>
    <property type="molecule type" value="Genomic_DNA"/>
</dbReference>
<proteinExistence type="predicted"/>
<comment type="caution">
    <text evidence="2">The sequence shown here is derived from an EMBL/GenBank/DDBJ whole genome shotgun (WGS) entry which is preliminary data.</text>
</comment>
<dbReference type="Proteomes" id="UP001152300">
    <property type="component" value="Unassembled WGS sequence"/>
</dbReference>
<feature type="compositionally biased region" description="Basic residues" evidence="1">
    <location>
        <begin position="162"/>
        <end position="171"/>
    </location>
</feature>
<accession>A0A9X0AGC7</accession>
<organism evidence="2 3">
    <name type="scientific">Sclerotinia nivalis</name>
    <dbReference type="NCBI Taxonomy" id="352851"/>
    <lineage>
        <taxon>Eukaryota</taxon>
        <taxon>Fungi</taxon>
        <taxon>Dikarya</taxon>
        <taxon>Ascomycota</taxon>
        <taxon>Pezizomycotina</taxon>
        <taxon>Leotiomycetes</taxon>
        <taxon>Helotiales</taxon>
        <taxon>Sclerotiniaceae</taxon>
        <taxon>Sclerotinia</taxon>
    </lineage>
</organism>
<name>A0A9X0AGC7_9HELO</name>
<feature type="region of interest" description="Disordered" evidence="1">
    <location>
        <begin position="116"/>
        <end position="171"/>
    </location>
</feature>
<feature type="compositionally biased region" description="Polar residues" evidence="1">
    <location>
        <begin position="1"/>
        <end position="15"/>
    </location>
</feature>